<sequence>MALDTMLDLLQALPHLYGPTGAVTAALMLARTAVRHASLIWLTRGTTPQERALILASMRGAPRSSWRDRCRRLAHRLRRRR</sequence>
<organism evidence="2 3">
    <name type="scientific">Streptomyces litmocidini</name>
    <dbReference type="NCBI Taxonomy" id="67318"/>
    <lineage>
        <taxon>Bacteria</taxon>
        <taxon>Bacillati</taxon>
        <taxon>Actinomycetota</taxon>
        <taxon>Actinomycetes</taxon>
        <taxon>Kitasatosporales</taxon>
        <taxon>Streptomycetaceae</taxon>
        <taxon>Streptomyces</taxon>
    </lineage>
</organism>
<keyword evidence="1" id="KW-0472">Membrane</keyword>
<proteinExistence type="predicted"/>
<protein>
    <submittedName>
        <fullName evidence="2">Uncharacterized protein</fullName>
    </submittedName>
</protein>
<dbReference type="EMBL" id="JBIRUI010000005">
    <property type="protein sequence ID" value="MFI1714511.1"/>
    <property type="molecule type" value="Genomic_DNA"/>
</dbReference>
<keyword evidence="1" id="KW-0812">Transmembrane</keyword>
<dbReference type="RefSeq" id="WP_398708989.1">
    <property type="nucleotide sequence ID" value="NZ_JBIRUI010000005.1"/>
</dbReference>
<dbReference type="Proteomes" id="UP001611339">
    <property type="component" value="Unassembled WGS sequence"/>
</dbReference>
<feature type="transmembrane region" description="Helical" evidence="1">
    <location>
        <begin position="16"/>
        <end position="34"/>
    </location>
</feature>
<evidence type="ECO:0000256" key="1">
    <source>
        <dbReference type="SAM" id="Phobius"/>
    </source>
</evidence>
<evidence type="ECO:0000313" key="2">
    <source>
        <dbReference type="EMBL" id="MFI1714511.1"/>
    </source>
</evidence>
<keyword evidence="3" id="KW-1185">Reference proteome</keyword>
<gene>
    <name evidence="2" type="ORF">ACH407_13180</name>
</gene>
<comment type="caution">
    <text evidence="2">The sequence shown here is derived from an EMBL/GenBank/DDBJ whole genome shotgun (WGS) entry which is preliminary data.</text>
</comment>
<accession>A0ABW7U4Z8</accession>
<evidence type="ECO:0000313" key="3">
    <source>
        <dbReference type="Proteomes" id="UP001611339"/>
    </source>
</evidence>
<reference evidence="2 3" key="1">
    <citation type="submission" date="2024-10" db="EMBL/GenBank/DDBJ databases">
        <title>The Natural Products Discovery Center: Release of the First 8490 Sequenced Strains for Exploring Actinobacteria Biosynthetic Diversity.</title>
        <authorList>
            <person name="Kalkreuter E."/>
            <person name="Kautsar S.A."/>
            <person name="Yang D."/>
            <person name="Bader C.D."/>
            <person name="Teijaro C.N."/>
            <person name="Fluegel L."/>
            <person name="Davis C.M."/>
            <person name="Simpson J.R."/>
            <person name="Lauterbach L."/>
            <person name="Steele A.D."/>
            <person name="Gui C."/>
            <person name="Meng S."/>
            <person name="Li G."/>
            <person name="Viehrig K."/>
            <person name="Ye F."/>
            <person name="Su P."/>
            <person name="Kiefer A.F."/>
            <person name="Nichols A."/>
            <person name="Cepeda A.J."/>
            <person name="Yan W."/>
            <person name="Fan B."/>
            <person name="Jiang Y."/>
            <person name="Adhikari A."/>
            <person name="Zheng C.-J."/>
            <person name="Schuster L."/>
            <person name="Cowan T.M."/>
            <person name="Smanski M.J."/>
            <person name="Chevrette M.G."/>
            <person name="De Carvalho L.P.S."/>
            <person name="Shen B."/>
        </authorList>
    </citation>
    <scope>NUCLEOTIDE SEQUENCE [LARGE SCALE GENOMIC DNA]</scope>
    <source>
        <strain evidence="2 3">NPDC020602</strain>
    </source>
</reference>
<keyword evidence="1" id="KW-1133">Transmembrane helix</keyword>
<name>A0ABW7U4Z8_9ACTN</name>